<proteinExistence type="predicted"/>
<evidence type="ECO:0000313" key="2">
    <source>
        <dbReference type="EMBL" id="GAA5184460.1"/>
    </source>
</evidence>
<reference evidence="3" key="1">
    <citation type="journal article" date="2019" name="Int. J. Syst. Evol. Microbiol.">
        <title>The Global Catalogue of Microorganisms (GCM) 10K type strain sequencing project: providing services to taxonomists for standard genome sequencing and annotation.</title>
        <authorList>
            <consortium name="The Broad Institute Genomics Platform"/>
            <consortium name="The Broad Institute Genome Sequencing Center for Infectious Disease"/>
            <person name="Wu L."/>
            <person name="Ma J."/>
        </authorList>
    </citation>
    <scope>NUCLEOTIDE SEQUENCE [LARGE SCALE GENOMIC DNA]</scope>
    <source>
        <strain evidence="3">JCM 18304</strain>
    </source>
</reference>
<evidence type="ECO:0000256" key="1">
    <source>
        <dbReference type="SAM" id="MobiDB-lite"/>
    </source>
</evidence>
<sequence>MSRRDGWRAGGVPGGRSPADHAGYQADRFPTLRRDADVGRDLAKIVGDAIEVHDGWTVLPSAPTGREG</sequence>
<gene>
    <name evidence="2" type="ORF">GCM10023322_25970</name>
</gene>
<protein>
    <submittedName>
        <fullName evidence="2">Uncharacterized protein</fullName>
    </submittedName>
</protein>
<organism evidence="2 3">
    <name type="scientific">Rugosimonospora acidiphila</name>
    <dbReference type="NCBI Taxonomy" id="556531"/>
    <lineage>
        <taxon>Bacteria</taxon>
        <taxon>Bacillati</taxon>
        <taxon>Actinomycetota</taxon>
        <taxon>Actinomycetes</taxon>
        <taxon>Micromonosporales</taxon>
        <taxon>Micromonosporaceae</taxon>
        <taxon>Rugosimonospora</taxon>
    </lineage>
</organism>
<keyword evidence="3" id="KW-1185">Reference proteome</keyword>
<name>A0ABP9RQC0_9ACTN</name>
<evidence type="ECO:0000313" key="3">
    <source>
        <dbReference type="Proteomes" id="UP001501570"/>
    </source>
</evidence>
<dbReference type="Proteomes" id="UP001501570">
    <property type="component" value="Unassembled WGS sequence"/>
</dbReference>
<comment type="caution">
    <text evidence="2">The sequence shown here is derived from an EMBL/GenBank/DDBJ whole genome shotgun (WGS) entry which is preliminary data.</text>
</comment>
<dbReference type="RefSeq" id="WP_345629243.1">
    <property type="nucleotide sequence ID" value="NZ_BAABJQ010000006.1"/>
</dbReference>
<accession>A0ABP9RQC0</accession>
<feature type="region of interest" description="Disordered" evidence="1">
    <location>
        <begin position="1"/>
        <end position="28"/>
    </location>
</feature>
<dbReference type="EMBL" id="BAABJQ010000006">
    <property type="protein sequence ID" value="GAA5184460.1"/>
    <property type="molecule type" value="Genomic_DNA"/>
</dbReference>